<dbReference type="Gene3D" id="3.40.50.720">
    <property type="entry name" value="NAD(P)-binding Rossmann-like Domain"/>
    <property type="match status" value="3"/>
</dbReference>
<dbReference type="SUPFAM" id="SSF53335">
    <property type="entry name" value="S-adenosyl-L-methionine-dependent methyltransferases"/>
    <property type="match status" value="1"/>
</dbReference>
<dbReference type="InterPro" id="IPR013120">
    <property type="entry name" value="FAR_NAD-bd"/>
</dbReference>
<dbReference type="Gene3D" id="3.40.366.10">
    <property type="entry name" value="Malonyl-Coenzyme A Acyl Carrier Protein, domain 2"/>
    <property type="match status" value="1"/>
</dbReference>
<dbReference type="SUPFAM" id="SSF56801">
    <property type="entry name" value="Acetyl-CoA synthetase-like"/>
    <property type="match status" value="1"/>
</dbReference>
<protein>
    <recommendedName>
        <fullName evidence="13">Carrier domain-containing protein</fullName>
    </recommendedName>
</protein>
<evidence type="ECO:0000313" key="12">
    <source>
        <dbReference type="Proteomes" id="UP000327013"/>
    </source>
</evidence>
<dbReference type="InterPro" id="IPR050091">
    <property type="entry name" value="PKS_NRPS_Biosynth_Enz"/>
</dbReference>
<dbReference type="GO" id="GO:0004312">
    <property type="term" value="F:fatty acid synthase activity"/>
    <property type="evidence" value="ECO:0007669"/>
    <property type="project" value="TreeGrafter"/>
</dbReference>
<dbReference type="GO" id="GO:0032259">
    <property type="term" value="P:methylation"/>
    <property type="evidence" value="ECO:0007669"/>
    <property type="project" value="UniProtKB-KW"/>
</dbReference>
<dbReference type="InterPro" id="IPR013217">
    <property type="entry name" value="Methyltransf_12"/>
</dbReference>
<dbReference type="GO" id="GO:0006633">
    <property type="term" value="P:fatty acid biosynthetic process"/>
    <property type="evidence" value="ECO:0007669"/>
    <property type="project" value="TreeGrafter"/>
</dbReference>
<dbReference type="InterPro" id="IPR032821">
    <property type="entry name" value="PKS_assoc"/>
</dbReference>
<evidence type="ECO:0000256" key="6">
    <source>
        <dbReference type="ARBA" id="ARBA00022737"/>
    </source>
</evidence>
<dbReference type="SMART" id="SM00827">
    <property type="entry name" value="PKS_AT"/>
    <property type="match status" value="1"/>
</dbReference>
<dbReference type="InterPro" id="IPR045851">
    <property type="entry name" value="AMP-bd_C_sf"/>
</dbReference>
<accession>A0A5N6KNG5</accession>
<evidence type="ECO:0000256" key="5">
    <source>
        <dbReference type="ARBA" id="ARBA00022679"/>
    </source>
</evidence>
<dbReference type="Pfam" id="PF02801">
    <property type="entry name" value="Ketoacyl-synt_C"/>
    <property type="match status" value="1"/>
</dbReference>
<dbReference type="Pfam" id="PF07993">
    <property type="entry name" value="NAD_binding_4"/>
    <property type="match status" value="1"/>
</dbReference>
<dbReference type="InterPro" id="IPR049900">
    <property type="entry name" value="PKS_mFAS_DH"/>
</dbReference>
<dbReference type="SMART" id="SM00826">
    <property type="entry name" value="PKS_DH"/>
    <property type="match status" value="1"/>
</dbReference>
<dbReference type="Pfam" id="PF00668">
    <property type="entry name" value="Condensation"/>
    <property type="match status" value="1"/>
</dbReference>
<dbReference type="InterPro" id="IPR020807">
    <property type="entry name" value="PKS_DH"/>
</dbReference>
<dbReference type="InterPro" id="IPR016036">
    <property type="entry name" value="Malonyl_transacylase_ACP-bd"/>
</dbReference>
<feature type="active site" description="Proton donor; for dehydratase activity" evidence="7">
    <location>
        <position position="947"/>
    </location>
</feature>
<evidence type="ECO:0000256" key="2">
    <source>
        <dbReference type="ARBA" id="ARBA00022553"/>
    </source>
</evidence>
<feature type="compositionally biased region" description="Low complexity" evidence="8">
    <location>
        <begin position="2348"/>
        <end position="2360"/>
    </location>
</feature>
<dbReference type="InterPro" id="IPR049551">
    <property type="entry name" value="PKS_DH_C"/>
</dbReference>
<dbReference type="InterPro" id="IPR023213">
    <property type="entry name" value="CAT-like_dom_sf"/>
</dbReference>
<dbReference type="Pfam" id="PF21089">
    <property type="entry name" value="PKS_DH_N"/>
    <property type="match status" value="1"/>
</dbReference>
<dbReference type="SMART" id="SM00822">
    <property type="entry name" value="PKS_KR"/>
    <property type="match status" value="1"/>
</dbReference>
<evidence type="ECO:0000313" key="11">
    <source>
        <dbReference type="EMBL" id="KAB8336832.1"/>
    </source>
</evidence>
<dbReference type="PROSITE" id="PS52019">
    <property type="entry name" value="PKS_MFAS_DH"/>
    <property type="match status" value="1"/>
</dbReference>
<dbReference type="Gene3D" id="3.10.129.110">
    <property type="entry name" value="Polyketide synthase dehydratase"/>
    <property type="match status" value="1"/>
</dbReference>
<dbReference type="Pfam" id="PF14765">
    <property type="entry name" value="PS-DH"/>
    <property type="match status" value="1"/>
</dbReference>
<feature type="region of interest" description="C-terminal hotdog fold" evidence="7">
    <location>
        <begin position="886"/>
        <end position="1039"/>
    </location>
</feature>
<dbReference type="CDD" id="cd19532">
    <property type="entry name" value="C_PKS-NRPS"/>
    <property type="match status" value="1"/>
</dbReference>
<proteinExistence type="predicted"/>
<dbReference type="PANTHER" id="PTHR43775">
    <property type="entry name" value="FATTY ACID SYNTHASE"/>
    <property type="match status" value="1"/>
</dbReference>
<dbReference type="SUPFAM" id="SSF55048">
    <property type="entry name" value="Probable ACP-binding domain of malonyl-CoA ACP transacylase"/>
    <property type="match status" value="1"/>
</dbReference>
<feature type="compositionally biased region" description="Basic and acidic residues" evidence="8">
    <location>
        <begin position="90"/>
        <end position="101"/>
    </location>
</feature>
<dbReference type="Pfam" id="PF00109">
    <property type="entry name" value="ketoacyl-synt"/>
    <property type="match status" value="1"/>
</dbReference>
<evidence type="ECO:0000259" key="10">
    <source>
        <dbReference type="PROSITE" id="PS52019"/>
    </source>
</evidence>
<keyword evidence="2" id="KW-0597">Phosphoprotein</keyword>
<evidence type="ECO:0000256" key="7">
    <source>
        <dbReference type="PROSITE-ProRule" id="PRU01363"/>
    </source>
</evidence>
<dbReference type="InterPro" id="IPR001242">
    <property type="entry name" value="Condensation_dom"/>
</dbReference>
<feature type="region of interest" description="Disordered" evidence="8">
    <location>
        <begin position="2307"/>
        <end position="2375"/>
    </location>
</feature>
<dbReference type="InterPro" id="IPR014030">
    <property type="entry name" value="Ketoacyl_synth_N"/>
</dbReference>
<dbReference type="Pfam" id="PF00501">
    <property type="entry name" value="AMP-binding"/>
    <property type="match status" value="1"/>
</dbReference>
<dbReference type="InterPro" id="IPR042104">
    <property type="entry name" value="PKS_dehydratase_sf"/>
</dbReference>
<sequence>MYIGESNLKMLSPNGRSRMWDADADGYARGEGVAVVVMKRLADAIADGDHIECIIRETGANQDGSSNGITVPSTEAQATLIRQTYARAGLDPEHDPDDRPQYFEAHGTGTQAGDPKEAAAIYDTFGRHNHAAGSTPLYVGSIKTVIGHLEGAAGLAGFLKASASLQNGYIPPNLSFNRLNPKIEPFYKGLQVPTSLTKWPVLSEGTPRRVSVNSFGFGGANAHAILEQHVPPTSHLPGSLASFVPFVFSAFNEASLVALLEQYSHFLKTHPDVNVSDLSWTLHSRKTQFSSRVAFSASSIQQLSEKIDKKLTDLKQNAGSAIGTRSSGKFASPRVLGVFTGQGAQWPAMGAALIRSSSLVSQIIRSLEESLATLPPADRPIWSLREEMLAGSDTSRLAEAALSQPLCTAIQIVLVDLLQTAGITLASVVGHSSGEIAAAYAAGFLSAQDAIRIAYYRGLYARRAGNEANRQGGAMLAAGLSWEDAQDLVSLETFKGRLNIAAHNSSASVTFAGDFDAILQLKKLLDEQKKFARMLKVDTAYHSHHMLPCGDVYVDALRACGIKTRRDPTTSCKWFSSVRPSGQSMEPGQEIQDEYWRDNMTNAVLFSDAVKNAVSADEQIDVVLEIGPHPALKGPATQNIADVKPDSLPYFGLLNRGNDDVEALSDALGSVWTLLGAKAVDLQSFESAITGAPLSHNLVVDLPSYQWDHRAIHWSESHRSKKIRARKDSPHELLGVLSPESNGRDMRWSNILKMSEIPWMEGHQLQGIVVFPAAGYIAMAVEACQRLTGDKTVKLFELHNLSIPRAIILEGGNDAGVETLVTLTAIDYHSDQTVTADFSIYSGPNNSTGFDHDMELVASGNVNILLGDSVPGALPCNTAATEAYGMSEVDADRVYAMFSKLGYGYTGLFKGLSSTKRKLNHASALVNTYAYSDDESTFYLVHPTMLDVAIQSSMLAYSSPGDEHLWSLHVPTKIGTIRVDPEVCRTLPISGSQVPISTTLDPDSELFSASIDIFNEDGQQGMIQVEDLILKPFAPATATEDRWMYSSTKLDLAVPDLSTLVDSALSSPASTHDAKIAVACERISYFYLRKWKTQIADEEWATCPQPYLLYLRDFINHTVSRATSGQHPTVKKEWGKDSVEVIDALISQYSTNTTIKTIAVVGKNMPAAVRGQIVMQEHMKLNGLPDDAYGNEFELAKYHLILAGTMKQLTHRYPHSKILEIGAGQGTATRPILEAITCRGGALPFYTFTDVSPDVLTKSADSFNMDSDNMNFKVLDIEQDPVIQGYEPHTYDIVIASNALHTTTSLQRTLENTRQLLKPGGHLLLLEVTDSDSIRFTTMMGGLSTWWAGVHDGRRYGPTASPGTWHSALRKAGFGGIDTITPKNDSSCSTLPFSVMAAQAIDEQVSFLRHPLSSPLSLVSIDSLVILGTDSLESARIVEEIVDRIGRFSRQVIVLSSLPTETEALTLDPMSTFINLVDLDTPIFKTMTNDKMNGLKRLFELAKHVLWVTCGAQMGEEPYHAASLAFCRSLSNEVSHISLNALDISSINNTVPKVIAEQLLRQCALDEWNQQQFLWSKEPETFLQDGKLLLPRIMPNLDQNARLNATRRVIKKKVPISTSNFSVISKSVFSPPVLVEEIIPPFEANNDDSTTTIKVLSSNLMALRVIAHTFLFISVGRSPEELPLIALSTTNSRMTKPVAYLPLGNAENVMNPQGVLIAITNELLAASLIQHLPPGSSMLVNCSNKDHLFAATLARRAASKNVRVTFSCTINEGADTQNADLEWIKLSDRAPRHAIRKKLRSVQPTHFLDLATRSDAGPVGDLGPRIAEVLSSSCQTLDTHFLFQCEASLPLSFDRDVLVDRLRDAVAGAKASNPVLPSMQEEQDQERNISLNQIYDKSVRHHPRNIVQWPLVGEVNVDVSPMDGRNLFSKDKTYVLFGLSGQVGQSLCKWMVSNGAGCVCLTSRSAVVDEQWLGSFRGTGAIVKVLKTDVTDRESLDNVLQTIKATCSPIAGVVNGANVLSDGPFSAMSVDNMLQTLAPKIDGSYNLDQAFYKDDLDFFVLFSSISCVIGTAGQSNYVAANGYMNGLAKQRRRRGLAASALDIGLILGIGLAEAAEGDVVESLQKYGIIPLSEPDLRLAFAESIHKGHAYLMDGQISRVDLSAVMTSGLRNITNDEKDIVWYNNPIFSHLVIDTKGADDAENASKNKVTALPVKDQVAMTTTKEEAFQVLTGNLVNNLANLTVLIRNQPECFAAKVLKVDVPVLKLVGGSSLEEICELAMKKLPKELVAHLETGDSAMETATQKPIVSLPTSQTPPSKPQSIGTVGSGSGSEVGKWTSGQQTPPAVLTPTSTMSRTSRSPPRSDKDTELTKLGSTTTGEALARTFNKSTPISVGQSRFWFLRLLVEDPSTFNVTLSFRLAGNVRVGDLERALRVVTARHESLRTCFIGDDLEADQASQKILSHSLVTLERKNIKSLDEAAIECSKLRAHEFDLASGPLLRLILLTLSPTSQYLLFSYHHIIMDMASFQVFTLELDKAYNGQPLGPPPRQYPDYSVSQWQGLERGELSDELKYWQGVFPSGEQPPILSLLPMARSRSRVAISNYAIHQVSTEVDPTLSAQIKKIARSQRSTPFHFYLAAFKAMLFSFTDDQDLTIGIADANRNESDVIGSIGFFLNLLTLRFRRQPQQTFSAAIVEARNTAYAALSNSRLPFDVLLKELNVVRSSSYSPFFQAFFDYRQQASDRQTFCNCNFDLDEMHPGKTAYDISLDVADLGSDTHITLRVQKSLYDLTAANLLLETYKHFVEILAQDVSLTLDKTPLFGDKQLERALQVGRGPSLVSSWPQTLPHRIDQIAMENAGDIALKDGIGHSLTYAAMMKRIEAIAEALLEAGVGPTSRVLVFQQASTDWICSMLAIMRVGGIYVPLDLRNPIPRLAAQAEHCQPNAVLADDTTIKDSSQLNVGIVIDVSHVTSESANTAGVPNNAQAESPAAILYTSGSTGAPKGIIIRHSGLRNEMEGYTKTYKLGAEHVLQQSAFTFDFSVDQIFTGLVNGGMVYVVPWSKRGDPLSITEIMREQSITYTKVTPSEYSMWMEYGGDNLRQATSWRFAFAGGEPLNKNVLKQFASLKLERLRLQNSYGPAEISIASHKGLIDYREESLQRPMEDEGPVVCGISLPNYTTYILDKNLKPLPVGMPGEIVVGGAGVSIGYLTNEELTTRVFVNNPYATPEYTSYGWTQMHRTGDVGSLREDGSLVFRNRVAGDTQVKLRGLRIDLRDVENNIISTAGSVLKEVIVTLRDSDPEYLVAHVVFAPDQYDIGDKTIFLKHLLGRLPIPQYMIPVLAIPLDRLPLTKHSKVDRKAIKALALPQRASQVEDAQDDISEEVTETMVQLKQVWRHVLPETEKLGIAIVPSTSFFLIGADLLNANTLGQMARQIENSSSIDLVDWKQETAPPPIPKLPRDLTSKKETDVKTVLVTGATGNVAKHLLPLLSADPRVGKINCIIRDKSRHGKLFSSRKVDYQIGDLSLPQLGLRSDKFVELAKEVDVVLHLGAMRSFWDNYHMLRATNVHGTRELVALAAIRRVPIHFISSSAILTPEEIGAPGSARPATAKDPPVDGSDGYLASKWASERLLEHSAAMPLAVPSSIYRLLPSSKEGQAQPEHAKRQVLDEIVRCIDITGAMPDTTGWEGRIDLIPAEEFARWLCESALRSTSPHADSTEVNELMAYAEAKRGQESNLERLPLLKWMGRIKAQGFGYILASQEATLGNPEGGPKLTSRR</sequence>
<dbReference type="SUPFAM" id="SSF51735">
    <property type="entry name" value="NAD(P)-binding Rossmann-fold domains"/>
    <property type="match status" value="2"/>
</dbReference>
<organism evidence="11 12">
    <name type="scientific">Carpinus fangiana</name>
    <dbReference type="NCBI Taxonomy" id="176857"/>
    <lineage>
        <taxon>Eukaryota</taxon>
        <taxon>Viridiplantae</taxon>
        <taxon>Streptophyta</taxon>
        <taxon>Embryophyta</taxon>
        <taxon>Tracheophyta</taxon>
        <taxon>Spermatophyta</taxon>
        <taxon>Magnoliopsida</taxon>
        <taxon>eudicotyledons</taxon>
        <taxon>Gunneridae</taxon>
        <taxon>Pentapetalae</taxon>
        <taxon>rosids</taxon>
        <taxon>fabids</taxon>
        <taxon>Fagales</taxon>
        <taxon>Betulaceae</taxon>
        <taxon>Carpinus</taxon>
    </lineage>
</organism>
<dbReference type="Pfam" id="PF08659">
    <property type="entry name" value="KR"/>
    <property type="match status" value="1"/>
</dbReference>
<dbReference type="InterPro" id="IPR042099">
    <property type="entry name" value="ANL_N_sf"/>
</dbReference>
<feature type="domain" description="Ketosynthase family 3 (KS3)" evidence="9">
    <location>
        <begin position="1"/>
        <end position="228"/>
    </location>
</feature>
<dbReference type="InterPro" id="IPR036291">
    <property type="entry name" value="NAD(P)-bd_dom_sf"/>
</dbReference>
<dbReference type="SMART" id="SM00825">
    <property type="entry name" value="PKS_KS"/>
    <property type="match status" value="1"/>
</dbReference>
<comment type="caution">
    <text evidence="11">The sequence shown here is derived from an EMBL/GenBank/DDBJ whole genome shotgun (WGS) entry which is preliminary data.</text>
</comment>
<keyword evidence="5" id="KW-0808">Transferase</keyword>
<dbReference type="CDD" id="cd00833">
    <property type="entry name" value="PKS"/>
    <property type="match status" value="1"/>
</dbReference>
<dbReference type="InterPro" id="IPR016035">
    <property type="entry name" value="Acyl_Trfase/lysoPLipase"/>
</dbReference>
<dbReference type="Gene3D" id="3.40.50.12780">
    <property type="entry name" value="N-terminal domain of ligase-like"/>
    <property type="match status" value="1"/>
</dbReference>
<evidence type="ECO:0000259" key="9">
    <source>
        <dbReference type="PROSITE" id="PS52004"/>
    </source>
</evidence>
<dbReference type="InterPro" id="IPR016039">
    <property type="entry name" value="Thiolase-like"/>
</dbReference>
<dbReference type="EMBL" id="VIBQ01000009">
    <property type="protein sequence ID" value="KAB8336832.1"/>
    <property type="molecule type" value="Genomic_DNA"/>
</dbReference>
<dbReference type="SUPFAM" id="SSF52777">
    <property type="entry name" value="CoA-dependent acyltransferases"/>
    <property type="match status" value="2"/>
</dbReference>
<evidence type="ECO:0000256" key="3">
    <source>
        <dbReference type="ARBA" id="ARBA00022598"/>
    </source>
</evidence>
<keyword evidence="4" id="KW-0489">Methyltransferase</keyword>
<dbReference type="InterPro" id="IPR014043">
    <property type="entry name" value="Acyl_transferase_dom"/>
</dbReference>
<dbReference type="Gene3D" id="3.40.50.150">
    <property type="entry name" value="Vaccinia Virus protein VP39"/>
    <property type="match status" value="1"/>
</dbReference>
<feature type="compositionally biased region" description="Low complexity" evidence="8">
    <location>
        <begin position="2308"/>
        <end position="2324"/>
    </location>
</feature>
<keyword evidence="1" id="KW-0596">Phosphopantetheine</keyword>
<keyword evidence="3" id="KW-0436">Ligase</keyword>
<dbReference type="InterPro" id="IPR020845">
    <property type="entry name" value="AMP-binding_CS"/>
</dbReference>
<dbReference type="InterPro" id="IPR057326">
    <property type="entry name" value="KR_dom"/>
</dbReference>
<feature type="domain" description="PKS/mFAS DH" evidence="10">
    <location>
        <begin position="731"/>
        <end position="1039"/>
    </location>
</feature>
<gene>
    <name evidence="11" type="ORF">FH972_021140</name>
</gene>
<dbReference type="Pfam" id="PF08242">
    <property type="entry name" value="Methyltransf_12"/>
    <property type="match status" value="1"/>
</dbReference>
<dbReference type="InterPro" id="IPR013968">
    <property type="entry name" value="PKS_KR"/>
</dbReference>
<dbReference type="SUPFAM" id="SSF52151">
    <property type="entry name" value="FabD/lysophospholipase-like"/>
    <property type="match status" value="1"/>
</dbReference>
<dbReference type="InterPro" id="IPR000873">
    <property type="entry name" value="AMP-dep_synth/lig_dom"/>
</dbReference>
<evidence type="ECO:0008006" key="13">
    <source>
        <dbReference type="Google" id="ProtNLM"/>
    </source>
</evidence>
<dbReference type="InterPro" id="IPR029063">
    <property type="entry name" value="SAM-dependent_MTases_sf"/>
</dbReference>
<keyword evidence="6" id="KW-0677">Repeat</keyword>
<dbReference type="InterPro" id="IPR020841">
    <property type="entry name" value="PKS_Beta-ketoAc_synthase_dom"/>
</dbReference>
<dbReference type="Gene3D" id="3.30.300.30">
    <property type="match status" value="1"/>
</dbReference>
<dbReference type="Pfam" id="PF16197">
    <property type="entry name" value="KAsynt_C_assoc"/>
    <property type="match status" value="1"/>
</dbReference>
<dbReference type="Proteomes" id="UP000327013">
    <property type="component" value="Unassembled WGS sequence"/>
</dbReference>
<dbReference type="Gene3D" id="3.30.559.10">
    <property type="entry name" value="Chloramphenicol acetyltransferase-like domain"/>
    <property type="match status" value="1"/>
</dbReference>
<dbReference type="InterPro" id="IPR001227">
    <property type="entry name" value="Ac_transferase_dom_sf"/>
</dbReference>
<dbReference type="InterPro" id="IPR049552">
    <property type="entry name" value="PKS_DH_N"/>
</dbReference>
<dbReference type="GO" id="GO:0008168">
    <property type="term" value="F:methyltransferase activity"/>
    <property type="evidence" value="ECO:0007669"/>
    <property type="project" value="UniProtKB-KW"/>
</dbReference>
<dbReference type="Gene3D" id="3.30.559.30">
    <property type="entry name" value="Nonribosomal peptide synthetase, condensation domain"/>
    <property type="match status" value="1"/>
</dbReference>
<keyword evidence="12" id="KW-1185">Reference proteome</keyword>
<evidence type="ECO:0000256" key="1">
    <source>
        <dbReference type="ARBA" id="ARBA00022450"/>
    </source>
</evidence>
<name>A0A5N6KNG5_9ROSI</name>
<dbReference type="PANTHER" id="PTHR43775:SF20">
    <property type="entry name" value="HYBRID PKS-NRPS SYNTHETASE APDA"/>
    <property type="match status" value="1"/>
</dbReference>
<dbReference type="SUPFAM" id="SSF53901">
    <property type="entry name" value="Thiolase-like"/>
    <property type="match status" value="1"/>
</dbReference>
<dbReference type="PROSITE" id="PS00455">
    <property type="entry name" value="AMP_BINDING"/>
    <property type="match status" value="1"/>
</dbReference>
<dbReference type="CDD" id="cd02440">
    <property type="entry name" value="AdoMet_MTases"/>
    <property type="match status" value="1"/>
</dbReference>
<dbReference type="PROSITE" id="PS52004">
    <property type="entry name" value="KS3_2"/>
    <property type="match status" value="1"/>
</dbReference>
<dbReference type="GO" id="GO:0016874">
    <property type="term" value="F:ligase activity"/>
    <property type="evidence" value="ECO:0007669"/>
    <property type="project" value="UniProtKB-KW"/>
</dbReference>
<dbReference type="InterPro" id="IPR014031">
    <property type="entry name" value="Ketoacyl_synth_C"/>
</dbReference>
<dbReference type="CDD" id="cd05930">
    <property type="entry name" value="A_NRPS"/>
    <property type="match status" value="1"/>
</dbReference>
<dbReference type="Gene3D" id="3.40.47.10">
    <property type="match status" value="1"/>
</dbReference>
<dbReference type="OrthoDB" id="507940at2759"/>
<dbReference type="Pfam" id="PF00698">
    <property type="entry name" value="Acyl_transf_1"/>
    <property type="match status" value="1"/>
</dbReference>
<feature type="active site" description="Proton acceptor; for dehydratase activity" evidence="7">
    <location>
        <position position="763"/>
    </location>
</feature>
<evidence type="ECO:0000256" key="8">
    <source>
        <dbReference type="SAM" id="MobiDB-lite"/>
    </source>
</evidence>
<feature type="region of interest" description="Disordered" evidence="8">
    <location>
        <begin position="89"/>
        <end position="114"/>
    </location>
</feature>
<reference evidence="11 12" key="1">
    <citation type="submission" date="2019-06" db="EMBL/GenBank/DDBJ databases">
        <title>A chromosomal-level reference genome of Carpinus fangiana (Coryloideae, Betulaceae).</title>
        <authorList>
            <person name="Yang X."/>
            <person name="Wang Z."/>
            <person name="Zhang L."/>
            <person name="Hao G."/>
            <person name="Liu J."/>
            <person name="Yang Y."/>
        </authorList>
    </citation>
    <scope>NUCLEOTIDE SEQUENCE [LARGE SCALE GENOMIC DNA]</scope>
    <source>
        <strain evidence="11">Cfa_2016G</strain>
        <tissue evidence="11">Leaf</tissue>
    </source>
</reference>
<dbReference type="GO" id="GO:0044550">
    <property type="term" value="P:secondary metabolite biosynthetic process"/>
    <property type="evidence" value="ECO:0007669"/>
    <property type="project" value="TreeGrafter"/>
</dbReference>
<evidence type="ECO:0000256" key="4">
    <source>
        <dbReference type="ARBA" id="ARBA00022603"/>
    </source>
</evidence>
<feature type="region of interest" description="N-terminal hotdog fold" evidence="7">
    <location>
        <begin position="731"/>
        <end position="869"/>
    </location>
</feature>